<dbReference type="RefSeq" id="WP_140923814.1">
    <property type="nucleotide sequence ID" value="NZ_CP110474.1"/>
</dbReference>
<gene>
    <name evidence="1" type="ORF">FJW00_09470</name>
</gene>
<reference evidence="1 2" key="1">
    <citation type="submission" date="2019-06" db="EMBL/GenBank/DDBJ databases">
        <title>Taxogenomics and systematics of the genus Pantoea.</title>
        <authorList>
            <person name="Tambong J.T."/>
        </authorList>
    </citation>
    <scope>NUCLEOTIDE SEQUENCE [LARGE SCALE GENOMIC DNA]</scope>
    <source>
        <strain evidence="1 2">LMG 2558</strain>
    </source>
</reference>
<evidence type="ECO:0000313" key="2">
    <source>
        <dbReference type="Proteomes" id="UP000316142"/>
    </source>
</evidence>
<dbReference type="EMBL" id="VHIZ01000038">
    <property type="protein sequence ID" value="TPV28360.1"/>
    <property type="molecule type" value="Genomic_DNA"/>
</dbReference>
<evidence type="ECO:0000313" key="1">
    <source>
        <dbReference type="EMBL" id="TPV28360.1"/>
    </source>
</evidence>
<sequence>MRNDTLIDTLELGSGGQKQKYEIYGDDDQMPTYAVIYRQQGDSWQALEEKLTFAAQDEQQEATGAMGYGSGDTLPDLRDLPAEARARCEEHWQEQNER</sequence>
<proteinExistence type="predicted"/>
<keyword evidence="2" id="KW-1185">Reference proteome</keyword>
<dbReference type="GeneID" id="93535004"/>
<dbReference type="Proteomes" id="UP000316142">
    <property type="component" value="Unassembled WGS sequence"/>
</dbReference>
<comment type="caution">
    <text evidence="1">The sequence shown here is derived from an EMBL/GenBank/DDBJ whole genome shotgun (WGS) entry which is preliminary data.</text>
</comment>
<protein>
    <submittedName>
        <fullName evidence="1">Uncharacterized protein</fullName>
    </submittedName>
</protein>
<name>A0ABY2Z7Z8_9GAMM</name>
<organism evidence="1 2">
    <name type="scientific">Pantoea anthophila</name>
    <dbReference type="NCBI Taxonomy" id="470931"/>
    <lineage>
        <taxon>Bacteria</taxon>
        <taxon>Pseudomonadati</taxon>
        <taxon>Pseudomonadota</taxon>
        <taxon>Gammaproteobacteria</taxon>
        <taxon>Enterobacterales</taxon>
        <taxon>Erwiniaceae</taxon>
        <taxon>Pantoea</taxon>
    </lineage>
</organism>
<accession>A0ABY2Z7Z8</accession>